<reference evidence="1" key="1">
    <citation type="submission" date="2014-11" db="EMBL/GenBank/DDBJ databases">
        <authorList>
            <person name="Amaro Gonzalez C."/>
        </authorList>
    </citation>
    <scope>NUCLEOTIDE SEQUENCE</scope>
</reference>
<dbReference type="AlphaFoldDB" id="A0A0E9PEZ6"/>
<name>A0A0E9PEZ6_ANGAN</name>
<organism evidence="1">
    <name type="scientific">Anguilla anguilla</name>
    <name type="common">European freshwater eel</name>
    <name type="synonym">Muraena anguilla</name>
    <dbReference type="NCBI Taxonomy" id="7936"/>
    <lineage>
        <taxon>Eukaryota</taxon>
        <taxon>Metazoa</taxon>
        <taxon>Chordata</taxon>
        <taxon>Craniata</taxon>
        <taxon>Vertebrata</taxon>
        <taxon>Euteleostomi</taxon>
        <taxon>Actinopterygii</taxon>
        <taxon>Neopterygii</taxon>
        <taxon>Teleostei</taxon>
        <taxon>Anguilliformes</taxon>
        <taxon>Anguillidae</taxon>
        <taxon>Anguilla</taxon>
    </lineage>
</organism>
<evidence type="ECO:0000313" key="1">
    <source>
        <dbReference type="EMBL" id="JAH02660.1"/>
    </source>
</evidence>
<protein>
    <submittedName>
        <fullName evidence="1">Uncharacterized protein</fullName>
    </submittedName>
</protein>
<reference evidence="1" key="2">
    <citation type="journal article" date="2015" name="Fish Shellfish Immunol.">
        <title>Early steps in the European eel (Anguilla anguilla)-Vibrio vulnificus interaction in the gills: Role of the RtxA13 toxin.</title>
        <authorList>
            <person name="Callol A."/>
            <person name="Pajuelo D."/>
            <person name="Ebbesson L."/>
            <person name="Teles M."/>
            <person name="MacKenzie S."/>
            <person name="Amaro C."/>
        </authorList>
    </citation>
    <scope>NUCLEOTIDE SEQUENCE</scope>
</reference>
<dbReference type="EMBL" id="GBXM01105917">
    <property type="protein sequence ID" value="JAH02660.1"/>
    <property type="molecule type" value="Transcribed_RNA"/>
</dbReference>
<accession>A0A0E9PEZ6</accession>
<proteinExistence type="predicted"/>
<sequence>MPVQSVRIKSNRFKLVHRTGPANRKPTQSQIEAITIHKPPSMSLKS</sequence>